<evidence type="ECO:0000313" key="1">
    <source>
        <dbReference type="EMBL" id="TPP64812.1"/>
    </source>
</evidence>
<proteinExistence type="predicted"/>
<sequence>MSFRPLTDAHHLNDPATPNPPFKQTYYFSLPHPPPPPISFLAFHALLPRVIHQEEHIEAAGPQVGNALEHSCDLLKDTLLNTPLLTPLTAGSASLAHLFPDPSAVEKPGWHLWRGLFILDRFPASLYQFKCSISHSRSRPPMQEECPIRHPLTGKRISCQQFAAPLGSSDHVTHQNVPSGLHPQHDDFVNLLLKIYCCASSATYLIPSHAHHSQLVFVNPDVGFV</sequence>
<protein>
    <submittedName>
        <fullName evidence="1">Uncharacterized protein</fullName>
    </submittedName>
</protein>
<comment type="caution">
    <text evidence="1">The sequence shown here is derived from an EMBL/GenBank/DDBJ whole genome shotgun (WGS) entry which is preliminary data.</text>
</comment>
<gene>
    <name evidence="1" type="ORF">FGIG_09699</name>
</gene>
<accession>A0A504YRL4</accession>
<reference evidence="1 2" key="1">
    <citation type="submission" date="2019-04" db="EMBL/GenBank/DDBJ databases">
        <title>Annotation for the trematode Fasciola gigantica.</title>
        <authorList>
            <person name="Choi Y.-J."/>
        </authorList>
    </citation>
    <scope>NUCLEOTIDE SEQUENCE [LARGE SCALE GENOMIC DNA]</scope>
    <source>
        <strain evidence="1">Uganda_cow_1</strain>
    </source>
</reference>
<name>A0A504YRL4_FASGI</name>
<dbReference type="Proteomes" id="UP000316759">
    <property type="component" value="Unassembled WGS sequence"/>
</dbReference>
<dbReference type="AlphaFoldDB" id="A0A504YRL4"/>
<keyword evidence="2" id="KW-1185">Reference proteome</keyword>
<organism evidence="1 2">
    <name type="scientific">Fasciola gigantica</name>
    <name type="common">Giant liver fluke</name>
    <dbReference type="NCBI Taxonomy" id="46835"/>
    <lineage>
        <taxon>Eukaryota</taxon>
        <taxon>Metazoa</taxon>
        <taxon>Spiralia</taxon>
        <taxon>Lophotrochozoa</taxon>
        <taxon>Platyhelminthes</taxon>
        <taxon>Trematoda</taxon>
        <taxon>Digenea</taxon>
        <taxon>Plagiorchiida</taxon>
        <taxon>Echinostomata</taxon>
        <taxon>Echinostomatoidea</taxon>
        <taxon>Fasciolidae</taxon>
        <taxon>Fasciola</taxon>
    </lineage>
</organism>
<evidence type="ECO:0000313" key="2">
    <source>
        <dbReference type="Proteomes" id="UP000316759"/>
    </source>
</evidence>
<dbReference type="EMBL" id="SUNJ01003992">
    <property type="protein sequence ID" value="TPP64812.1"/>
    <property type="molecule type" value="Genomic_DNA"/>
</dbReference>